<dbReference type="EMBL" id="FCNX02000029">
    <property type="protein sequence ID" value="SAL03200.1"/>
    <property type="molecule type" value="Genomic_DNA"/>
</dbReference>
<name>A0A158E918_9BURK</name>
<keyword evidence="2" id="KW-1185">Reference proteome</keyword>
<gene>
    <name evidence="1" type="ORF">AWB77_06734</name>
</gene>
<organism evidence="1 2">
    <name type="scientific">Caballeronia fortuita</name>
    <dbReference type="NCBI Taxonomy" id="1777138"/>
    <lineage>
        <taxon>Bacteria</taxon>
        <taxon>Pseudomonadati</taxon>
        <taxon>Pseudomonadota</taxon>
        <taxon>Betaproteobacteria</taxon>
        <taxon>Burkholderiales</taxon>
        <taxon>Burkholderiaceae</taxon>
        <taxon>Caballeronia</taxon>
    </lineage>
</organism>
<dbReference type="Proteomes" id="UP000054903">
    <property type="component" value="Unassembled WGS sequence"/>
</dbReference>
<dbReference type="RefSeq" id="WP_061138692.1">
    <property type="nucleotide sequence ID" value="NZ_FCNX02000029.1"/>
</dbReference>
<protein>
    <submittedName>
        <fullName evidence="1">Uncharacterized protein</fullName>
    </submittedName>
</protein>
<proteinExistence type="predicted"/>
<reference evidence="1" key="1">
    <citation type="submission" date="2016-01" db="EMBL/GenBank/DDBJ databases">
        <authorList>
            <person name="Peeters C."/>
        </authorList>
    </citation>
    <scope>NUCLEOTIDE SEQUENCE</scope>
    <source>
        <strain evidence="1">LMG 29320</strain>
    </source>
</reference>
<comment type="caution">
    <text evidence="1">The sequence shown here is derived from an EMBL/GenBank/DDBJ whole genome shotgun (WGS) entry which is preliminary data.</text>
</comment>
<evidence type="ECO:0000313" key="1">
    <source>
        <dbReference type="EMBL" id="SAL03200.1"/>
    </source>
</evidence>
<evidence type="ECO:0000313" key="2">
    <source>
        <dbReference type="Proteomes" id="UP000054903"/>
    </source>
</evidence>
<dbReference type="AlphaFoldDB" id="A0A158E918"/>
<accession>A0A158E918</accession>
<dbReference type="STRING" id="1777138.AWB77_06734"/>
<sequence length="114" mass="12026">MKTLTKASLIADTKTIIERSQAALASLGDVGRESHVVAMGGMFMAYSVDGTGRYIDPRPVAVANATRMPQAVAIGMANCTKNGAGQRGEALHVRDAMRRNLDNLLGVLADLRGV</sequence>